<evidence type="ECO:0000313" key="10">
    <source>
        <dbReference type="EMBL" id="TVU13957.1"/>
    </source>
</evidence>
<dbReference type="InterPro" id="IPR058922">
    <property type="entry name" value="WHD_DRP"/>
</dbReference>
<evidence type="ECO:0008006" key="12">
    <source>
        <dbReference type="Google" id="ProtNLM"/>
    </source>
</evidence>
<dbReference type="PRINTS" id="PR00364">
    <property type="entry name" value="DISEASERSIST"/>
</dbReference>
<evidence type="ECO:0000259" key="9">
    <source>
        <dbReference type="Pfam" id="PF23559"/>
    </source>
</evidence>
<organism evidence="10 11">
    <name type="scientific">Eragrostis curvula</name>
    <name type="common">weeping love grass</name>
    <dbReference type="NCBI Taxonomy" id="38414"/>
    <lineage>
        <taxon>Eukaryota</taxon>
        <taxon>Viridiplantae</taxon>
        <taxon>Streptophyta</taxon>
        <taxon>Embryophyta</taxon>
        <taxon>Tracheophyta</taxon>
        <taxon>Spermatophyta</taxon>
        <taxon>Magnoliopsida</taxon>
        <taxon>Liliopsida</taxon>
        <taxon>Poales</taxon>
        <taxon>Poaceae</taxon>
        <taxon>PACMAD clade</taxon>
        <taxon>Chloridoideae</taxon>
        <taxon>Eragrostideae</taxon>
        <taxon>Eragrostidinae</taxon>
        <taxon>Eragrostis</taxon>
    </lineage>
</organism>
<dbReference type="InterPro" id="IPR002182">
    <property type="entry name" value="NB-ARC"/>
</dbReference>
<keyword evidence="11" id="KW-1185">Reference proteome</keyword>
<comment type="caution">
    <text evidence="10">The sequence shown here is derived from an EMBL/GenBank/DDBJ whole genome shotgun (WGS) entry which is preliminary data.</text>
</comment>
<keyword evidence="2" id="KW-0433">Leucine-rich repeat</keyword>
<evidence type="ECO:0000259" key="6">
    <source>
        <dbReference type="Pfam" id="PF00931"/>
    </source>
</evidence>
<dbReference type="Proteomes" id="UP000324897">
    <property type="component" value="Unassembled WGS sequence"/>
</dbReference>
<dbReference type="Pfam" id="PF23559">
    <property type="entry name" value="WHD_DRP"/>
    <property type="match status" value="1"/>
</dbReference>
<dbReference type="SUPFAM" id="SSF52540">
    <property type="entry name" value="P-loop containing nucleoside triphosphate hydrolases"/>
    <property type="match status" value="1"/>
</dbReference>
<reference evidence="10 11" key="1">
    <citation type="journal article" date="2019" name="Sci. Rep.">
        <title>A high-quality genome of Eragrostis curvula grass provides insights into Poaceae evolution and supports new strategies to enhance forage quality.</title>
        <authorList>
            <person name="Carballo J."/>
            <person name="Santos B.A.C.M."/>
            <person name="Zappacosta D."/>
            <person name="Garbus I."/>
            <person name="Selva J.P."/>
            <person name="Gallo C.A."/>
            <person name="Diaz A."/>
            <person name="Albertini E."/>
            <person name="Caccamo M."/>
            <person name="Echenique V."/>
        </authorList>
    </citation>
    <scope>NUCLEOTIDE SEQUENCE [LARGE SCALE GENOMIC DNA]</scope>
    <source>
        <strain evidence="11">cv. Victoria</strain>
        <tissue evidence="10">Leaf</tissue>
    </source>
</reference>
<dbReference type="InterPro" id="IPR041118">
    <property type="entry name" value="Rx_N"/>
</dbReference>
<dbReference type="GO" id="GO:0043531">
    <property type="term" value="F:ADP binding"/>
    <property type="evidence" value="ECO:0007669"/>
    <property type="project" value="InterPro"/>
</dbReference>
<dbReference type="InterPro" id="IPR038005">
    <property type="entry name" value="RX-like_CC"/>
</dbReference>
<dbReference type="Pfam" id="PF01031">
    <property type="entry name" value="Dynamin_M"/>
    <property type="match status" value="1"/>
</dbReference>
<dbReference type="OrthoDB" id="598235at2759"/>
<dbReference type="CDD" id="cd14798">
    <property type="entry name" value="RX-CC_like"/>
    <property type="match status" value="1"/>
</dbReference>
<evidence type="ECO:0000256" key="3">
    <source>
        <dbReference type="ARBA" id="ARBA00022737"/>
    </source>
</evidence>
<dbReference type="GO" id="GO:0002758">
    <property type="term" value="P:innate immune response-activating signaling pathway"/>
    <property type="evidence" value="ECO:0007669"/>
    <property type="project" value="UniProtKB-ARBA"/>
</dbReference>
<comment type="similarity">
    <text evidence="1">Belongs to the disease resistance NB-LRR family.</text>
</comment>
<dbReference type="Gramene" id="TVU13957">
    <property type="protein sequence ID" value="TVU13957"/>
    <property type="gene ID" value="EJB05_37397"/>
</dbReference>
<dbReference type="PANTHER" id="PTHR23155:SF1167">
    <property type="entry name" value="OS08G0412100 PROTEIN"/>
    <property type="match status" value="1"/>
</dbReference>
<feature type="domain" description="NB-ARC" evidence="6">
    <location>
        <begin position="183"/>
        <end position="303"/>
    </location>
</feature>
<evidence type="ECO:0000256" key="2">
    <source>
        <dbReference type="ARBA" id="ARBA00022614"/>
    </source>
</evidence>
<dbReference type="GO" id="GO:0042742">
    <property type="term" value="P:defense response to bacterium"/>
    <property type="evidence" value="ECO:0007669"/>
    <property type="project" value="UniProtKB-ARBA"/>
</dbReference>
<name>A0A5J9TRW1_9POAL</name>
<sequence length="646" mass="71808">MASLTAGSIGDLVEKLQLLADQCSRIVGVRKQVAFLRDELAAMHAMLLKVESMEDGGAVDVQVKAWARDVRETSYDVEDCVDAFTNSLRLARAGGGEQGQGVRGRIVTFFRMCAQFLLTIRISHNFAAKISELKARVVEVGERRERYNFDIVAGSHSGSPALDPRLPALFAEDADFVGIAEPTEELESWLQSKGQALGIVAIAGFGGMGKTTLARRLYERIIGQYPCSSAFVSVSQKPDLKEVLARCAVQLLREPDDAVRSLDGLEILKRIRGYLSNRRFVIVIDDIWSTDEAWDTLKFAFPPLDINHSKRLFLKKCEDLFEDVVNDILEKCGGLPLAIICISGVLASKNAVKEEWIKVRDSISSQIEKRLNVILMMSYNDLPRHLKVCLLYLSTFPEDYAINRERLVNKWVAEGFVRGERGLRVHDVAEGYFDELINRSLIQPEGIGFNGKATACKLHDLLLELIISLASEENFVTIIGQPASGMSDGQLHIRRVSFQYANSEKASCLKGSEVSVENLGKLTNLRDLGIQFDGRGFDGIRSHEAILLKHITKMLPGLKTRINAQLVAVAKEHAVYGDTVESTEIDPCKSIIDEDIRTAIQNSGRPKGAMFLPEVPFETLVRKQIVRLLDPSLRCAQFICDELIKA</sequence>
<evidence type="ECO:0000259" key="8">
    <source>
        <dbReference type="Pfam" id="PF18052"/>
    </source>
</evidence>
<evidence type="ECO:0000256" key="1">
    <source>
        <dbReference type="ARBA" id="ARBA00008894"/>
    </source>
</evidence>
<gene>
    <name evidence="10" type="ORF">EJB05_37397</name>
</gene>
<dbReference type="InterPro" id="IPR036388">
    <property type="entry name" value="WH-like_DNA-bd_sf"/>
</dbReference>
<protein>
    <recommendedName>
        <fullName evidence="12">NB-ARC domain-containing protein</fullName>
    </recommendedName>
</protein>
<evidence type="ECO:0000256" key="5">
    <source>
        <dbReference type="ARBA" id="ARBA00022821"/>
    </source>
</evidence>
<evidence type="ECO:0000313" key="11">
    <source>
        <dbReference type="Proteomes" id="UP000324897"/>
    </source>
</evidence>
<dbReference type="InterPro" id="IPR027417">
    <property type="entry name" value="P-loop_NTPase"/>
</dbReference>
<dbReference type="AlphaFoldDB" id="A0A5J9TRW1"/>
<dbReference type="PANTHER" id="PTHR23155">
    <property type="entry name" value="DISEASE RESISTANCE PROTEIN RP"/>
    <property type="match status" value="1"/>
</dbReference>
<feature type="domain" description="Dynamin stalk" evidence="7">
    <location>
        <begin position="583"/>
        <end position="645"/>
    </location>
</feature>
<feature type="domain" description="Disease resistance N-terminal" evidence="8">
    <location>
        <begin position="11"/>
        <end position="87"/>
    </location>
</feature>
<dbReference type="InterPro" id="IPR000375">
    <property type="entry name" value="Dynamin_stalk"/>
</dbReference>
<keyword evidence="3" id="KW-0677">Repeat</keyword>
<dbReference type="GO" id="GO:0009626">
    <property type="term" value="P:plant-type hypersensitive response"/>
    <property type="evidence" value="ECO:0007669"/>
    <property type="project" value="UniProtKB-ARBA"/>
</dbReference>
<dbReference type="FunFam" id="1.10.10.10:FF:000322">
    <property type="entry name" value="Probable disease resistance protein At1g63360"/>
    <property type="match status" value="1"/>
</dbReference>
<dbReference type="Gene3D" id="1.20.120.1240">
    <property type="entry name" value="Dynamin, middle domain"/>
    <property type="match status" value="1"/>
</dbReference>
<dbReference type="Pfam" id="PF18052">
    <property type="entry name" value="Rx_N"/>
    <property type="match status" value="1"/>
</dbReference>
<feature type="non-terminal residue" evidence="10">
    <location>
        <position position="1"/>
    </location>
</feature>
<accession>A0A5J9TRW1</accession>
<dbReference type="Pfam" id="PF00931">
    <property type="entry name" value="NB-ARC"/>
    <property type="match status" value="1"/>
</dbReference>
<keyword evidence="5" id="KW-0611">Plant defense</keyword>
<evidence type="ECO:0000256" key="4">
    <source>
        <dbReference type="ARBA" id="ARBA00022741"/>
    </source>
</evidence>
<keyword evidence="4" id="KW-0547">Nucleotide-binding</keyword>
<dbReference type="Gene3D" id="1.20.5.4130">
    <property type="match status" value="1"/>
</dbReference>
<dbReference type="EMBL" id="RWGY01000031">
    <property type="protein sequence ID" value="TVU13957.1"/>
    <property type="molecule type" value="Genomic_DNA"/>
</dbReference>
<feature type="domain" description="Disease resistance protein winged helix" evidence="9">
    <location>
        <begin position="396"/>
        <end position="466"/>
    </location>
</feature>
<proteinExistence type="inferred from homology"/>
<dbReference type="Gene3D" id="3.40.50.300">
    <property type="entry name" value="P-loop containing nucleotide triphosphate hydrolases"/>
    <property type="match status" value="1"/>
</dbReference>
<dbReference type="Gene3D" id="1.10.10.10">
    <property type="entry name" value="Winged helix-like DNA-binding domain superfamily/Winged helix DNA-binding domain"/>
    <property type="match status" value="1"/>
</dbReference>
<dbReference type="InterPro" id="IPR044974">
    <property type="entry name" value="Disease_R_plants"/>
</dbReference>
<evidence type="ECO:0000259" key="7">
    <source>
        <dbReference type="Pfam" id="PF01031"/>
    </source>
</evidence>